<dbReference type="PANTHER" id="PTHR43767">
    <property type="entry name" value="LONG-CHAIN-FATTY-ACID--COA LIGASE"/>
    <property type="match status" value="1"/>
</dbReference>
<dbReference type="Gene3D" id="3.40.50.12780">
    <property type="entry name" value="N-terminal domain of ligase-like"/>
    <property type="match status" value="1"/>
</dbReference>
<dbReference type="EMBL" id="MDKC01000002">
    <property type="protein sequence ID" value="ODG93456.1"/>
    <property type="molecule type" value="Genomic_DNA"/>
</dbReference>
<dbReference type="Gene3D" id="3.30.300.30">
    <property type="match status" value="1"/>
</dbReference>
<sequence length="489" mass="54465">MNIFGMIKEVADHKGKNIAYRYDGSRTNYEELISSCENIAQLLVENKIEKGDKIAILLGNSPEFVQTYLAILRLGAIVIPLNPAFTESELSYILKDSSTKLVISTSEQEKKLKIVKKQCPTLLNIILIDEIQPTVTIKNQLEEIEILQDDTAVILYTSGTTGNPKGAMLSHFNLIENANDFSKLIELRENDQMIAVLPMFHSFCLTLCVNMILLNGASTIIIPKFNPTELVEVIKKEKATLIAAVPTIYNYLYQLKSATANDFSSLRACISGGASIPIELLQSIQEKYNVLIVEGYGLSETAPVLTFNPYRGICKPGSVGLDLPSVETRIVNENGEEVPTGEVGEVVAIGPNVMSGYLNNIEETEKAFFNGWFKTGDLGKKDKDGYLFLLDRKKDVIITNGFNVYPREIEERLYQHPNVLEAAVVGKPNQLIGESVSAYLVVSNDSISENEIIDFCKEALVYYKVPKEIYFVKELPKNSTGKILKRNLR</sequence>
<proteinExistence type="predicted"/>
<dbReference type="Proteomes" id="UP000094580">
    <property type="component" value="Unassembled WGS sequence"/>
</dbReference>
<gene>
    <name evidence="3" type="ORF">BED47_04000</name>
</gene>
<comment type="caution">
    <text evidence="3">The sequence shown here is derived from an EMBL/GenBank/DDBJ whole genome shotgun (WGS) entry which is preliminary data.</text>
</comment>
<dbReference type="RefSeq" id="WP_025568466.1">
    <property type="nucleotide sequence ID" value="NZ_MDKC01000002.1"/>
</dbReference>
<protein>
    <submittedName>
        <fullName evidence="3">Long-chain fatty acid--CoA ligase</fullName>
    </submittedName>
</protein>
<dbReference type="InterPro" id="IPR045851">
    <property type="entry name" value="AMP-bd_C_sf"/>
</dbReference>
<dbReference type="SUPFAM" id="SSF56801">
    <property type="entry name" value="Acetyl-CoA synthetase-like"/>
    <property type="match status" value="1"/>
</dbReference>
<name>A0ABX2ZUN0_9BACI</name>
<dbReference type="InterPro" id="IPR042099">
    <property type="entry name" value="ANL_N_sf"/>
</dbReference>
<organism evidence="3 4">
    <name type="scientific">Gottfriedia luciferensis</name>
    <dbReference type="NCBI Taxonomy" id="178774"/>
    <lineage>
        <taxon>Bacteria</taxon>
        <taxon>Bacillati</taxon>
        <taxon>Bacillota</taxon>
        <taxon>Bacilli</taxon>
        <taxon>Bacillales</taxon>
        <taxon>Bacillaceae</taxon>
        <taxon>Gottfriedia</taxon>
    </lineage>
</organism>
<feature type="domain" description="AMP-binding enzyme C-terminal" evidence="2">
    <location>
        <begin position="408"/>
        <end position="482"/>
    </location>
</feature>
<evidence type="ECO:0000259" key="2">
    <source>
        <dbReference type="Pfam" id="PF13193"/>
    </source>
</evidence>
<feature type="domain" description="AMP-dependent synthetase/ligase" evidence="1">
    <location>
        <begin position="9"/>
        <end position="358"/>
    </location>
</feature>
<evidence type="ECO:0000259" key="1">
    <source>
        <dbReference type="Pfam" id="PF00501"/>
    </source>
</evidence>
<dbReference type="InterPro" id="IPR025110">
    <property type="entry name" value="AMP-bd_C"/>
</dbReference>
<accession>A0ABX2ZUN0</accession>
<dbReference type="Pfam" id="PF13193">
    <property type="entry name" value="AMP-binding_C"/>
    <property type="match status" value="1"/>
</dbReference>
<evidence type="ECO:0000313" key="3">
    <source>
        <dbReference type="EMBL" id="ODG93456.1"/>
    </source>
</evidence>
<dbReference type="InterPro" id="IPR050237">
    <property type="entry name" value="ATP-dep_AMP-bd_enzyme"/>
</dbReference>
<reference evidence="3 4" key="1">
    <citation type="submission" date="2016-07" db="EMBL/GenBank/DDBJ databases">
        <authorList>
            <person name="Townsley L."/>
            <person name="Shank E.A."/>
        </authorList>
    </citation>
    <scope>NUCLEOTIDE SEQUENCE [LARGE SCALE GENOMIC DNA]</scope>
    <source>
        <strain evidence="3 4">CH01</strain>
    </source>
</reference>
<dbReference type="PANTHER" id="PTHR43767:SF1">
    <property type="entry name" value="NONRIBOSOMAL PEPTIDE SYNTHASE PES1 (EUROFUNG)-RELATED"/>
    <property type="match status" value="1"/>
</dbReference>
<dbReference type="NCBIfam" id="NF004837">
    <property type="entry name" value="PRK06187.1"/>
    <property type="match status" value="1"/>
</dbReference>
<dbReference type="CDD" id="cd05936">
    <property type="entry name" value="FC-FACS_FadD_like"/>
    <property type="match status" value="1"/>
</dbReference>
<dbReference type="GO" id="GO:0016874">
    <property type="term" value="F:ligase activity"/>
    <property type="evidence" value="ECO:0007669"/>
    <property type="project" value="UniProtKB-KW"/>
</dbReference>
<evidence type="ECO:0000313" key="4">
    <source>
        <dbReference type="Proteomes" id="UP000094580"/>
    </source>
</evidence>
<keyword evidence="3" id="KW-0436">Ligase</keyword>
<dbReference type="InterPro" id="IPR020845">
    <property type="entry name" value="AMP-binding_CS"/>
</dbReference>
<dbReference type="InterPro" id="IPR000873">
    <property type="entry name" value="AMP-dep_synth/lig_dom"/>
</dbReference>
<keyword evidence="4" id="KW-1185">Reference proteome</keyword>
<dbReference type="Pfam" id="PF00501">
    <property type="entry name" value="AMP-binding"/>
    <property type="match status" value="1"/>
</dbReference>
<dbReference type="PROSITE" id="PS00455">
    <property type="entry name" value="AMP_BINDING"/>
    <property type="match status" value="1"/>
</dbReference>